<feature type="compositionally biased region" description="Basic and acidic residues" evidence="1">
    <location>
        <begin position="1"/>
        <end position="19"/>
    </location>
</feature>
<organism evidence="4 5">
    <name type="scientific">Penicilliopsis zonata CBS 506.65</name>
    <dbReference type="NCBI Taxonomy" id="1073090"/>
    <lineage>
        <taxon>Eukaryota</taxon>
        <taxon>Fungi</taxon>
        <taxon>Dikarya</taxon>
        <taxon>Ascomycota</taxon>
        <taxon>Pezizomycotina</taxon>
        <taxon>Eurotiomycetes</taxon>
        <taxon>Eurotiomycetidae</taxon>
        <taxon>Eurotiales</taxon>
        <taxon>Aspergillaceae</taxon>
        <taxon>Penicilliopsis</taxon>
    </lineage>
</organism>
<feature type="domain" description="HAM1-like N-terminal" evidence="3">
    <location>
        <begin position="15"/>
        <end position="199"/>
    </location>
</feature>
<accession>A0A1L9STI2</accession>
<dbReference type="PANTHER" id="PTHR31138:SF4">
    <property type="entry name" value="DUF5923 DOMAIN-CONTAINING PROTEIN"/>
    <property type="match status" value="1"/>
</dbReference>
<feature type="domain" description="HAM1-like C-terminal" evidence="2">
    <location>
        <begin position="588"/>
        <end position="651"/>
    </location>
</feature>
<evidence type="ECO:0008006" key="6">
    <source>
        <dbReference type="Google" id="ProtNLM"/>
    </source>
</evidence>
<name>A0A1L9STI2_9EURO</name>
<dbReference type="InterPro" id="IPR027842">
    <property type="entry name" value="HAM1-like_C"/>
</dbReference>
<keyword evidence="5" id="KW-1185">Reference proteome</keyword>
<feature type="region of interest" description="Disordered" evidence="1">
    <location>
        <begin position="1"/>
        <end position="20"/>
    </location>
</feature>
<sequence length="737" mass="83041">MPRGDTEPLLPRYEDETSRRRQLHPKLHTYQMFRALSEGYMPSTEQAIANLRTLLALDILSPRNEDLSAAGRQLVRDCRLSIQLLIELLREKNGQDQIQEFLWHLARSRASLDAESVSARASQASAKRDTKAAYDSFRIVGNLLLTNADFRLFVDDLTTIGRQIFSDTALSLSQASKQVSREIKPSEQDLEAISGAGADSDKAIPSDEAIRQGGEEIAKLAGDGLARTGHDAVQSARDNLTGGNKDALFYRLKQTVLNLRERTEYSDSVATLARLVQRYAQIYSTVAEDTISAVHEDVDVNADLREAVRGFWAVLRQFGDAEEWSALEKQFHTVIEHANRDPEFEALMSEMGTALQRVMTDPDFLDSEEASDKVDELRGKTKQLGSESTLRQDMDAFLEQTKRTLRTVPDDPSVSKLVDVARKMGTDLYAATQDQKTSLLSDLSDIFLPLLIRSVQFIPIPRLEISSPELDLLVENLILEPGHSINFSSFLPYRVHMTTRNDIDVTKKHSKRVVTDTQTTFTVTVCGLNVSAEEFGYWLRAHAGLLLHVKDEGIASFHLDRRGIDISLDVQIGRDRLGEIFSLRGVRVRIHKLDYTLHRSRWSILLWLAKPFLKQLIRRVLEKQIAEQIVAAATALNRELVFARERIRAARIANPHDLASFIRAVLARLKPRPNPDISARVGLYPPREGVFHGVYAPGSLVKMWHDEAELAQDAIDEGDHDGGLRRTWRNDVFDVAR</sequence>
<evidence type="ECO:0000313" key="4">
    <source>
        <dbReference type="EMBL" id="OJJ50508.1"/>
    </source>
</evidence>
<evidence type="ECO:0000313" key="5">
    <source>
        <dbReference type="Proteomes" id="UP000184188"/>
    </source>
</evidence>
<dbReference type="Gene3D" id="3.15.10.10">
    <property type="entry name" value="Bactericidal permeability-increasing protein, domain 1"/>
    <property type="match status" value="1"/>
</dbReference>
<dbReference type="EMBL" id="KV878336">
    <property type="protein sequence ID" value="OJJ50508.1"/>
    <property type="molecule type" value="Genomic_DNA"/>
</dbReference>
<dbReference type="VEuPathDB" id="FungiDB:ASPZODRAFT_126394"/>
<evidence type="ECO:0000256" key="1">
    <source>
        <dbReference type="SAM" id="MobiDB-lite"/>
    </source>
</evidence>
<dbReference type="Proteomes" id="UP000184188">
    <property type="component" value="Unassembled WGS sequence"/>
</dbReference>
<evidence type="ECO:0000259" key="2">
    <source>
        <dbReference type="Pfam" id="PF14613"/>
    </source>
</evidence>
<dbReference type="InterPro" id="IPR017943">
    <property type="entry name" value="Bactericidal_perm-incr_a/b_dom"/>
</dbReference>
<dbReference type="OrthoDB" id="5407957at2759"/>
<protein>
    <recommendedName>
        <fullName evidence="6">Bactericidal permeability-increasing protein</fullName>
    </recommendedName>
</protein>
<proteinExistence type="predicted"/>
<dbReference type="AlphaFoldDB" id="A0A1L9STI2"/>
<dbReference type="Pfam" id="PF19343">
    <property type="entry name" value="HAM1_N"/>
    <property type="match status" value="2"/>
</dbReference>
<dbReference type="GO" id="GO:0008289">
    <property type="term" value="F:lipid binding"/>
    <property type="evidence" value="ECO:0007669"/>
    <property type="project" value="InterPro"/>
</dbReference>
<dbReference type="SUPFAM" id="SSF55394">
    <property type="entry name" value="Bactericidal permeability-increasing protein, BPI"/>
    <property type="match status" value="1"/>
</dbReference>
<evidence type="ECO:0000259" key="3">
    <source>
        <dbReference type="Pfam" id="PF19343"/>
    </source>
</evidence>
<gene>
    <name evidence="4" type="ORF">ASPZODRAFT_126394</name>
</gene>
<dbReference type="Pfam" id="PF14613">
    <property type="entry name" value="HAM1_C"/>
    <property type="match status" value="1"/>
</dbReference>
<dbReference type="InterPro" id="IPR045967">
    <property type="entry name" value="HAM1-like_N"/>
</dbReference>
<dbReference type="GeneID" id="34607950"/>
<feature type="domain" description="HAM1-like N-terminal" evidence="3">
    <location>
        <begin position="240"/>
        <end position="571"/>
    </location>
</feature>
<dbReference type="STRING" id="1073090.A0A1L9STI2"/>
<dbReference type="PANTHER" id="PTHR31138">
    <property type="entry name" value="CHROMOSOME 19, WHOLE GENOME SHOTGUN SEQUENCE"/>
    <property type="match status" value="1"/>
</dbReference>
<reference evidence="5" key="1">
    <citation type="journal article" date="2017" name="Genome Biol.">
        <title>Comparative genomics reveals high biological diversity and specific adaptations in the industrially and medically important fungal genus Aspergillus.</title>
        <authorList>
            <person name="de Vries R.P."/>
            <person name="Riley R."/>
            <person name="Wiebenga A."/>
            <person name="Aguilar-Osorio G."/>
            <person name="Amillis S."/>
            <person name="Uchima C.A."/>
            <person name="Anderluh G."/>
            <person name="Asadollahi M."/>
            <person name="Askin M."/>
            <person name="Barry K."/>
            <person name="Battaglia E."/>
            <person name="Bayram O."/>
            <person name="Benocci T."/>
            <person name="Braus-Stromeyer S.A."/>
            <person name="Caldana C."/>
            <person name="Canovas D."/>
            <person name="Cerqueira G.C."/>
            <person name="Chen F."/>
            <person name="Chen W."/>
            <person name="Choi C."/>
            <person name="Clum A."/>
            <person name="Dos Santos R.A."/>
            <person name="Damasio A.R."/>
            <person name="Diallinas G."/>
            <person name="Emri T."/>
            <person name="Fekete E."/>
            <person name="Flipphi M."/>
            <person name="Freyberg S."/>
            <person name="Gallo A."/>
            <person name="Gournas C."/>
            <person name="Habgood R."/>
            <person name="Hainaut M."/>
            <person name="Harispe M.L."/>
            <person name="Henrissat B."/>
            <person name="Hilden K.S."/>
            <person name="Hope R."/>
            <person name="Hossain A."/>
            <person name="Karabika E."/>
            <person name="Karaffa L."/>
            <person name="Karanyi Z."/>
            <person name="Krasevec N."/>
            <person name="Kuo A."/>
            <person name="Kusch H."/>
            <person name="LaButti K."/>
            <person name="Lagendijk E.L."/>
            <person name="Lapidus A."/>
            <person name="Levasseur A."/>
            <person name="Lindquist E."/>
            <person name="Lipzen A."/>
            <person name="Logrieco A.F."/>
            <person name="MacCabe A."/>
            <person name="Maekelae M.R."/>
            <person name="Malavazi I."/>
            <person name="Melin P."/>
            <person name="Meyer V."/>
            <person name="Mielnichuk N."/>
            <person name="Miskei M."/>
            <person name="Molnar A.P."/>
            <person name="Mule G."/>
            <person name="Ngan C.Y."/>
            <person name="Orejas M."/>
            <person name="Orosz E."/>
            <person name="Ouedraogo J.P."/>
            <person name="Overkamp K.M."/>
            <person name="Park H.-S."/>
            <person name="Perrone G."/>
            <person name="Piumi F."/>
            <person name="Punt P.J."/>
            <person name="Ram A.F."/>
            <person name="Ramon A."/>
            <person name="Rauscher S."/>
            <person name="Record E."/>
            <person name="Riano-Pachon D.M."/>
            <person name="Robert V."/>
            <person name="Roehrig J."/>
            <person name="Ruller R."/>
            <person name="Salamov A."/>
            <person name="Salih N.S."/>
            <person name="Samson R.A."/>
            <person name="Sandor E."/>
            <person name="Sanguinetti M."/>
            <person name="Schuetze T."/>
            <person name="Sepcic K."/>
            <person name="Shelest E."/>
            <person name="Sherlock G."/>
            <person name="Sophianopoulou V."/>
            <person name="Squina F.M."/>
            <person name="Sun H."/>
            <person name="Susca A."/>
            <person name="Todd R.B."/>
            <person name="Tsang A."/>
            <person name="Unkles S.E."/>
            <person name="van de Wiele N."/>
            <person name="van Rossen-Uffink D."/>
            <person name="Oliveira J.V."/>
            <person name="Vesth T.C."/>
            <person name="Visser J."/>
            <person name="Yu J.-H."/>
            <person name="Zhou M."/>
            <person name="Andersen M.R."/>
            <person name="Archer D.B."/>
            <person name="Baker S.E."/>
            <person name="Benoit I."/>
            <person name="Brakhage A.A."/>
            <person name="Braus G.H."/>
            <person name="Fischer R."/>
            <person name="Frisvad J.C."/>
            <person name="Goldman G.H."/>
            <person name="Houbraken J."/>
            <person name="Oakley B."/>
            <person name="Pocsi I."/>
            <person name="Scazzocchio C."/>
            <person name="Seiboth B."/>
            <person name="vanKuyk P.A."/>
            <person name="Wortman J."/>
            <person name="Dyer P.S."/>
            <person name="Grigoriev I.V."/>
        </authorList>
    </citation>
    <scope>NUCLEOTIDE SEQUENCE [LARGE SCALE GENOMIC DNA]</scope>
    <source>
        <strain evidence="5">CBS 506.65</strain>
    </source>
</reference>
<dbReference type="RefSeq" id="XP_022585018.1">
    <property type="nucleotide sequence ID" value="XM_022721485.1"/>
</dbReference>